<evidence type="ECO:0000313" key="2">
    <source>
        <dbReference type="EMBL" id="KAG0474952.1"/>
    </source>
</evidence>
<dbReference type="EMBL" id="JADCNM010000007">
    <property type="protein sequence ID" value="KAG0474952.1"/>
    <property type="molecule type" value="Genomic_DNA"/>
</dbReference>
<protein>
    <submittedName>
        <fullName evidence="2">Uncharacterized protein</fullName>
    </submittedName>
</protein>
<sequence length="113" mass="13237">MNEEFKSFKTMLGMCEYSLLFLPILFWLRLYQPCETKSQHILIYLHVKWIAFAAWIEPLIKICCIYYIGQLTQLAAKTVHVAKNCIKVENDVENDVGMVVFHFCFFTLSYGAL</sequence>
<name>A0A835UUY3_VANPL</name>
<keyword evidence="1" id="KW-1133">Transmembrane helix</keyword>
<keyword evidence="1" id="KW-0472">Membrane</keyword>
<evidence type="ECO:0000313" key="3">
    <source>
        <dbReference type="Proteomes" id="UP000639772"/>
    </source>
</evidence>
<dbReference type="AlphaFoldDB" id="A0A835UUY3"/>
<gene>
    <name evidence="2" type="ORF">HPP92_014638</name>
</gene>
<feature type="transmembrane region" description="Helical" evidence="1">
    <location>
        <begin position="49"/>
        <end position="68"/>
    </location>
</feature>
<dbReference type="Proteomes" id="UP000639772">
    <property type="component" value="Chromosome 7"/>
</dbReference>
<evidence type="ECO:0000256" key="1">
    <source>
        <dbReference type="SAM" id="Phobius"/>
    </source>
</evidence>
<accession>A0A835UUY3</accession>
<comment type="caution">
    <text evidence="2">The sequence shown here is derived from an EMBL/GenBank/DDBJ whole genome shotgun (WGS) entry which is preliminary data.</text>
</comment>
<feature type="transmembrane region" description="Helical" evidence="1">
    <location>
        <begin position="12"/>
        <end position="29"/>
    </location>
</feature>
<keyword evidence="1" id="KW-0812">Transmembrane</keyword>
<proteinExistence type="predicted"/>
<organism evidence="2 3">
    <name type="scientific">Vanilla planifolia</name>
    <name type="common">Vanilla</name>
    <dbReference type="NCBI Taxonomy" id="51239"/>
    <lineage>
        <taxon>Eukaryota</taxon>
        <taxon>Viridiplantae</taxon>
        <taxon>Streptophyta</taxon>
        <taxon>Embryophyta</taxon>
        <taxon>Tracheophyta</taxon>
        <taxon>Spermatophyta</taxon>
        <taxon>Magnoliopsida</taxon>
        <taxon>Liliopsida</taxon>
        <taxon>Asparagales</taxon>
        <taxon>Orchidaceae</taxon>
        <taxon>Vanilloideae</taxon>
        <taxon>Vanilleae</taxon>
        <taxon>Vanilla</taxon>
    </lineage>
</organism>
<reference evidence="2 3" key="1">
    <citation type="journal article" date="2020" name="Nat. Food">
        <title>A phased Vanilla planifolia genome enables genetic improvement of flavour and production.</title>
        <authorList>
            <person name="Hasing T."/>
            <person name="Tang H."/>
            <person name="Brym M."/>
            <person name="Khazi F."/>
            <person name="Huang T."/>
            <person name="Chambers A.H."/>
        </authorList>
    </citation>
    <scope>NUCLEOTIDE SEQUENCE [LARGE SCALE GENOMIC DNA]</scope>
    <source>
        <tissue evidence="2">Leaf</tissue>
    </source>
</reference>